<dbReference type="Gene3D" id="2.20.25.110">
    <property type="entry name" value="S-adenosyl-L-methionine-dependent methyltransferases"/>
    <property type="match status" value="1"/>
</dbReference>
<organism evidence="4 5">
    <name type="scientific">Treponema peruense</name>
    <dbReference type="NCBI Taxonomy" id="2787628"/>
    <lineage>
        <taxon>Bacteria</taxon>
        <taxon>Pseudomonadati</taxon>
        <taxon>Spirochaetota</taxon>
        <taxon>Spirochaetia</taxon>
        <taxon>Spirochaetales</taxon>
        <taxon>Treponemataceae</taxon>
        <taxon>Treponema</taxon>
    </lineage>
</organism>
<dbReference type="GO" id="GO:0032259">
    <property type="term" value="P:methylation"/>
    <property type="evidence" value="ECO:0007669"/>
    <property type="project" value="UniProtKB-KW"/>
</dbReference>
<feature type="domain" description="Methyltransferase" evidence="3">
    <location>
        <begin position="38"/>
        <end position="136"/>
    </location>
</feature>
<dbReference type="Pfam" id="PF13649">
    <property type="entry name" value="Methyltransf_25"/>
    <property type="match status" value="1"/>
</dbReference>
<dbReference type="RefSeq" id="WP_198442846.1">
    <property type="nucleotide sequence ID" value="NZ_CBCSHE010000013.1"/>
</dbReference>
<dbReference type="PANTHER" id="PTHR43861:SF1">
    <property type="entry name" value="TRANS-ACONITATE 2-METHYLTRANSFERASE"/>
    <property type="match status" value="1"/>
</dbReference>
<dbReference type="CDD" id="cd02440">
    <property type="entry name" value="AdoMet_MTases"/>
    <property type="match status" value="1"/>
</dbReference>
<evidence type="ECO:0000259" key="3">
    <source>
        <dbReference type="Pfam" id="PF13649"/>
    </source>
</evidence>
<dbReference type="Gene3D" id="3.40.50.150">
    <property type="entry name" value="Vaccinia Virus protein VP39"/>
    <property type="match status" value="1"/>
</dbReference>
<gene>
    <name evidence="4" type="ORF">IWA51_01160</name>
</gene>
<dbReference type="SUPFAM" id="SSF53335">
    <property type="entry name" value="S-adenosyl-L-methionine-dependent methyltransferases"/>
    <property type="match status" value="1"/>
</dbReference>
<keyword evidence="2 4" id="KW-0808">Transferase</keyword>
<evidence type="ECO:0000313" key="4">
    <source>
        <dbReference type="EMBL" id="QQA01263.1"/>
    </source>
</evidence>
<keyword evidence="5" id="KW-1185">Reference proteome</keyword>
<protein>
    <submittedName>
        <fullName evidence="4">Class I SAM-dependent methyltransferase</fullName>
    </submittedName>
</protein>
<proteinExistence type="predicted"/>
<dbReference type="AlphaFoldDB" id="A0A7T3RDX8"/>
<evidence type="ECO:0000256" key="2">
    <source>
        <dbReference type="ARBA" id="ARBA00022679"/>
    </source>
</evidence>
<dbReference type="KEGG" id="tper:IWA51_01160"/>
<dbReference type="EMBL" id="CP064936">
    <property type="protein sequence ID" value="QQA01263.1"/>
    <property type="molecule type" value="Genomic_DNA"/>
</dbReference>
<dbReference type="InterPro" id="IPR029063">
    <property type="entry name" value="SAM-dependent_MTases_sf"/>
</dbReference>
<dbReference type="GO" id="GO:0008168">
    <property type="term" value="F:methyltransferase activity"/>
    <property type="evidence" value="ECO:0007669"/>
    <property type="project" value="UniProtKB-KW"/>
</dbReference>
<name>A0A7T3RDX8_9SPIR</name>
<sequence>MEFAKNLVEYYDELFSVTHEQKQFFSELLTNYSRPAKILNVGCGTGFFDHMLAKEGNDVTGIDPSAEILRSANLRRRNQLMSIRFFQMSYIDMARFLGKKFYDVISVLNDKIMFVHDRTLMRKFFYDCHELLAPGGSLVLELVNFELFPKNTQAYFPVRESVRSRLLSTVSPVEEKSGERNLNANVETGNGHLLPVYKSVPIYPLLPDEIENFAEEAGFSSAEFYADFSRAQFTGNENSFVVIIR</sequence>
<reference evidence="4 5" key="1">
    <citation type="submission" date="2020-11" db="EMBL/GenBank/DDBJ databases">
        <title>Treponema Peruensis nv. sp., first commensal Treponema isolated from human feces.</title>
        <authorList>
            <person name="Belkhou C."/>
            <person name="Raes J."/>
        </authorList>
    </citation>
    <scope>NUCLEOTIDE SEQUENCE [LARGE SCALE GENOMIC DNA]</scope>
    <source>
        <strain evidence="4 5">RCC2812</strain>
    </source>
</reference>
<dbReference type="PANTHER" id="PTHR43861">
    <property type="entry name" value="TRANS-ACONITATE 2-METHYLTRANSFERASE-RELATED"/>
    <property type="match status" value="1"/>
</dbReference>
<dbReference type="Proteomes" id="UP000595224">
    <property type="component" value="Chromosome"/>
</dbReference>
<keyword evidence="1 4" id="KW-0489">Methyltransferase</keyword>
<dbReference type="InterPro" id="IPR041698">
    <property type="entry name" value="Methyltransf_25"/>
</dbReference>
<evidence type="ECO:0000313" key="5">
    <source>
        <dbReference type="Proteomes" id="UP000595224"/>
    </source>
</evidence>
<evidence type="ECO:0000256" key="1">
    <source>
        <dbReference type="ARBA" id="ARBA00022603"/>
    </source>
</evidence>
<accession>A0A7T3RDX8</accession>